<dbReference type="Gene3D" id="3.40.50.880">
    <property type="match status" value="1"/>
</dbReference>
<dbReference type="SUPFAM" id="SSF52317">
    <property type="entry name" value="Class I glutamine amidotransferase-like"/>
    <property type="match status" value="1"/>
</dbReference>
<dbReference type="InterPro" id="IPR029062">
    <property type="entry name" value="Class_I_gatase-like"/>
</dbReference>
<evidence type="ECO:0000313" key="1">
    <source>
        <dbReference type="EMBL" id="ACY24777.1"/>
    </source>
</evidence>
<dbReference type="AlphaFoldDB" id="D8VMZ2"/>
<dbReference type="EMBL" id="GQ996412">
    <property type="protein sequence ID" value="ACY24777.1"/>
    <property type="molecule type" value="Genomic_DNA"/>
</dbReference>
<sequence length="111" mass="12460">MSKNPPIHIHFLLCERMLATSSTLPMEMLLAAESAVRSMLPKDQQRPLDIKTIGLGKSPIATRTGILWQPELTIADKPASDLIYIPGLWRNPRPVVQQHNETLECAIHSLR</sequence>
<reference evidence="1" key="1">
    <citation type="submission" date="2009-09" db="EMBL/GenBank/DDBJ databases">
        <authorList>
            <person name="Beloqi A."/>
            <person name="Nechitaylo T.Y."/>
            <person name="Lopez-Cortes N."/>
            <person name="Vietes M."/>
            <person name="Polaina J."/>
            <person name="Strittmatter A."/>
            <person name="Reva O."/>
            <person name="Waliczek A."/>
            <person name="Golyshina O.V."/>
            <person name="Ferrer M."/>
            <person name="Golyshin P.N."/>
        </authorList>
    </citation>
    <scope>NUCLEOTIDE SEQUENCE</scope>
</reference>
<protein>
    <submittedName>
        <fullName evidence="1">AraC family transcriptional regulator</fullName>
    </submittedName>
</protein>
<proteinExistence type="predicted"/>
<reference evidence="1" key="2">
    <citation type="journal article" date="2010" name="Appl. Environ. Microbiol.">
        <title>Diversity of glycosyl hydrolases from cellulose-depleting communities enriched from casts of two earthworm species.</title>
        <authorList>
            <person name="Beloqui A."/>
            <person name="Nechitaylo T.Y."/>
            <person name="Lopez-Cortes N."/>
            <person name="Ghazi A."/>
            <person name="Guazzaroni M.E."/>
            <person name="Polaina J."/>
            <person name="Strittmatter A.W."/>
            <person name="Reva O."/>
            <person name="Waliczek A."/>
            <person name="Yakimov M.M."/>
            <person name="Golyshina O.V."/>
            <person name="Ferrer M."/>
            <person name="Golyshin P.N."/>
        </authorList>
    </citation>
    <scope>NUCLEOTIDE SEQUENCE</scope>
</reference>
<name>D8VMZ2_9ZZZZ</name>
<organism evidence="1">
    <name type="scientific">uncultured organism</name>
    <dbReference type="NCBI Taxonomy" id="155900"/>
    <lineage>
        <taxon>unclassified sequences</taxon>
        <taxon>environmental samples</taxon>
    </lineage>
</organism>
<accession>D8VMZ2</accession>